<comment type="caution">
    <text evidence="3">The sequence shown here is derived from an EMBL/GenBank/DDBJ whole genome shotgun (WGS) entry which is preliminary data.</text>
</comment>
<name>A0A830HJQ4_9CHLO</name>
<dbReference type="Proteomes" id="UP000660262">
    <property type="component" value="Unassembled WGS sequence"/>
</dbReference>
<gene>
    <name evidence="3" type="ORF">PPROV_000584500</name>
</gene>
<dbReference type="Gene3D" id="3.10.20.90">
    <property type="entry name" value="Phosphatidylinositol 3-kinase Catalytic Subunit, Chain A, domain 1"/>
    <property type="match status" value="1"/>
</dbReference>
<evidence type="ECO:0000256" key="1">
    <source>
        <dbReference type="ARBA" id="ARBA00022786"/>
    </source>
</evidence>
<organism evidence="3 4">
    <name type="scientific">Pycnococcus provasolii</name>
    <dbReference type="NCBI Taxonomy" id="41880"/>
    <lineage>
        <taxon>Eukaryota</taxon>
        <taxon>Viridiplantae</taxon>
        <taxon>Chlorophyta</taxon>
        <taxon>Pseudoscourfieldiophyceae</taxon>
        <taxon>Pseudoscourfieldiales</taxon>
        <taxon>Pycnococcaceae</taxon>
        <taxon>Pycnococcus</taxon>
    </lineage>
</organism>
<accession>A0A830HJQ4</accession>
<dbReference type="EMBL" id="BNJQ01000015">
    <property type="protein sequence ID" value="GHP07102.1"/>
    <property type="molecule type" value="Genomic_DNA"/>
</dbReference>
<protein>
    <recommendedName>
        <fullName evidence="2">Ubiquitin carboxyl-terminal hydrolase 7 ICP0-binding domain-containing protein</fullName>
    </recommendedName>
</protein>
<evidence type="ECO:0000313" key="3">
    <source>
        <dbReference type="EMBL" id="GHP07102.1"/>
    </source>
</evidence>
<dbReference type="InterPro" id="IPR024729">
    <property type="entry name" value="USP7_ICP0-binding_dom"/>
</dbReference>
<keyword evidence="4" id="KW-1185">Reference proteome</keyword>
<sequence length="341" mass="39476">MEGAPEFSKARLKLRRNRGALSAFTDDLFLRVLECGVLHQSDIARLSCCSLDLHLTLRDAALVGFYSERCVKEHVSDHVFDLVPHEFIGAKQRMARAMKKAVVLATKHATLDTLNERLERELGIPAEFQQFAVMTRRKNNTLRVERCRAVENRRISSFDTRRFLVLDARTIMSYHDHDHPSPQQPLESQVLLFVKVYDAHSQTVQYRGTVKLPLDVEIFQFESTLRQVAGLPESGNLVYFEEEMFFPEPVIVTLDSEDTCREQLLEDGDILVVQIEPDGVVEYKYADEYMNYVDRERKRKLELEVAVHAFLEGVSERHTTREVVKEVESQLRLNRALHNKM</sequence>
<proteinExistence type="predicted"/>
<dbReference type="AlphaFoldDB" id="A0A830HJQ4"/>
<dbReference type="Pfam" id="PF12436">
    <property type="entry name" value="USP7_ICP0_bdg"/>
    <property type="match status" value="1"/>
</dbReference>
<dbReference type="GO" id="GO:0140096">
    <property type="term" value="F:catalytic activity, acting on a protein"/>
    <property type="evidence" value="ECO:0007669"/>
    <property type="project" value="UniProtKB-ARBA"/>
</dbReference>
<dbReference type="OrthoDB" id="289038at2759"/>
<reference evidence="3" key="1">
    <citation type="submission" date="2020-10" db="EMBL/GenBank/DDBJ databases">
        <title>Unveiling of a novel bifunctional photoreceptor, Dualchrome1, isolated from a cosmopolitan green alga.</title>
        <authorList>
            <person name="Suzuki S."/>
            <person name="Kawachi M."/>
        </authorList>
    </citation>
    <scope>NUCLEOTIDE SEQUENCE</scope>
    <source>
        <strain evidence="3">NIES 2893</strain>
    </source>
</reference>
<evidence type="ECO:0000259" key="2">
    <source>
        <dbReference type="Pfam" id="PF12436"/>
    </source>
</evidence>
<evidence type="ECO:0000313" key="4">
    <source>
        <dbReference type="Proteomes" id="UP000660262"/>
    </source>
</evidence>
<feature type="domain" description="Ubiquitin carboxyl-terminal hydrolase 7 ICP0-binding" evidence="2">
    <location>
        <begin position="133"/>
        <end position="296"/>
    </location>
</feature>
<keyword evidence="1" id="KW-0833">Ubl conjugation pathway</keyword>